<keyword evidence="5 8" id="KW-1133">Transmembrane helix</keyword>
<dbReference type="Gene3D" id="3.30.70.100">
    <property type="match status" value="1"/>
</dbReference>
<feature type="compositionally biased region" description="Low complexity" evidence="7">
    <location>
        <begin position="514"/>
        <end position="526"/>
    </location>
</feature>
<dbReference type="SUPFAM" id="SSF82689">
    <property type="entry name" value="Mechanosensitive channel protein MscS (YggB), C-terminal domain"/>
    <property type="match status" value="1"/>
</dbReference>
<dbReference type="InterPro" id="IPR010920">
    <property type="entry name" value="LSM_dom_sf"/>
</dbReference>
<evidence type="ECO:0000256" key="7">
    <source>
        <dbReference type="SAM" id="MobiDB-lite"/>
    </source>
</evidence>
<reference evidence="13" key="1">
    <citation type="submission" date="2017-01" db="EMBL/GenBank/DDBJ databases">
        <authorList>
            <person name="Varghese N."/>
            <person name="Submissions S."/>
        </authorList>
    </citation>
    <scope>NUCLEOTIDE SEQUENCE [LARGE SCALE GENOMIC DNA]</scope>
    <source>
        <strain evidence="13">DSM 24913</strain>
    </source>
</reference>
<evidence type="ECO:0000259" key="9">
    <source>
        <dbReference type="Pfam" id="PF00924"/>
    </source>
</evidence>
<dbReference type="InterPro" id="IPR006685">
    <property type="entry name" value="MscS_channel_2nd"/>
</dbReference>
<dbReference type="Proteomes" id="UP000185639">
    <property type="component" value="Unassembled WGS sequence"/>
</dbReference>
<evidence type="ECO:0000256" key="1">
    <source>
        <dbReference type="ARBA" id="ARBA00004651"/>
    </source>
</evidence>
<evidence type="ECO:0000256" key="3">
    <source>
        <dbReference type="ARBA" id="ARBA00022475"/>
    </source>
</evidence>
<evidence type="ECO:0000256" key="2">
    <source>
        <dbReference type="ARBA" id="ARBA00008017"/>
    </source>
</evidence>
<feature type="domain" description="Mechanosensitive ion channel MscS" evidence="9">
    <location>
        <begin position="306"/>
        <end position="370"/>
    </location>
</feature>
<dbReference type="SUPFAM" id="SSF50182">
    <property type="entry name" value="Sm-like ribonucleoproteins"/>
    <property type="match status" value="1"/>
</dbReference>
<evidence type="ECO:0000313" key="13">
    <source>
        <dbReference type="Proteomes" id="UP000185639"/>
    </source>
</evidence>
<dbReference type="OrthoDB" id="6500477at2"/>
<dbReference type="InterPro" id="IPR049278">
    <property type="entry name" value="MS_channel_C"/>
</dbReference>
<comment type="subcellular location">
    <subcellularLocation>
        <location evidence="1">Cell membrane</location>
        <topology evidence="1">Multi-pass membrane protein</topology>
    </subcellularLocation>
</comment>
<dbReference type="GO" id="GO:0005886">
    <property type="term" value="C:plasma membrane"/>
    <property type="evidence" value="ECO:0007669"/>
    <property type="project" value="UniProtKB-SubCell"/>
</dbReference>
<dbReference type="GO" id="GO:0008381">
    <property type="term" value="F:mechanosensitive monoatomic ion channel activity"/>
    <property type="evidence" value="ECO:0007669"/>
    <property type="project" value="InterPro"/>
</dbReference>
<keyword evidence="6 8" id="KW-0472">Membrane</keyword>
<evidence type="ECO:0000313" key="12">
    <source>
        <dbReference type="EMBL" id="SIS54129.1"/>
    </source>
</evidence>
<evidence type="ECO:0000259" key="10">
    <source>
        <dbReference type="Pfam" id="PF21082"/>
    </source>
</evidence>
<feature type="transmembrane region" description="Helical" evidence="8">
    <location>
        <begin position="182"/>
        <end position="204"/>
    </location>
</feature>
<feature type="domain" description="Mechanosensitive ion channel MscS C-terminal" evidence="10">
    <location>
        <begin position="378"/>
        <end position="464"/>
    </location>
</feature>
<feature type="region of interest" description="Disordered" evidence="7">
    <location>
        <begin position="497"/>
        <end position="526"/>
    </location>
</feature>
<dbReference type="Pfam" id="PF21082">
    <property type="entry name" value="MS_channel_3rd"/>
    <property type="match status" value="1"/>
</dbReference>
<gene>
    <name evidence="12" type="ORF">SAMN05421686_102239</name>
</gene>
<dbReference type="EMBL" id="FTOH01000002">
    <property type="protein sequence ID" value="SIS54129.1"/>
    <property type="molecule type" value="Genomic_DNA"/>
</dbReference>
<feature type="transmembrane region" description="Helical" evidence="8">
    <location>
        <begin position="131"/>
        <end position="151"/>
    </location>
</feature>
<evidence type="ECO:0000256" key="6">
    <source>
        <dbReference type="ARBA" id="ARBA00023136"/>
    </source>
</evidence>
<feature type="transmembrane region" description="Helical" evidence="8">
    <location>
        <begin position="216"/>
        <end position="240"/>
    </location>
</feature>
<dbReference type="InterPro" id="IPR045276">
    <property type="entry name" value="YbiO_bact"/>
</dbReference>
<dbReference type="AlphaFoldDB" id="A0A1N7JXQ5"/>
<evidence type="ECO:0000256" key="5">
    <source>
        <dbReference type="ARBA" id="ARBA00022989"/>
    </source>
</evidence>
<name>A0A1N7JXQ5_9GAMM</name>
<accession>A0A1N7JXQ5</accession>
<feature type="transmembrane region" description="Helical" evidence="8">
    <location>
        <begin position="261"/>
        <end position="280"/>
    </location>
</feature>
<dbReference type="STRING" id="484498.SAMN05421686_102239"/>
<evidence type="ECO:0000259" key="11">
    <source>
        <dbReference type="Pfam" id="PF21088"/>
    </source>
</evidence>
<protein>
    <submittedName>
        <fullName evidence="12">Small conductance mechanosensitive channel</fullName>
    </submittedName>
</protein>
<feature type="compositionally biased region" description="Basic and acidic residues" evidence="7">
    <location>
        <begin position="497"/>
        <end position="510"/>
    </location>
</feature>
<feature type="domain" description="Mechanosensitive ion channel transmembrane helices 2/3" evidence="11">
    <location>
        <begin position="264"/>
        <end position="305"/>
    </location>
</feature>
<keyword evidence="3" id="KW-1003">Cell membrane</keyword>
<dbReference type="SUPFAM" id="SSF82861">
    <property type="entry name" value="Mechanosensitive channel protein MscS (YggB), transmembrane region"/>
    <property type="match status" value="1"/>
</dbReference>
<evidence type="ECO:0000256" key="8">
    <source>
        <dbReference type="SAM" id="Phobius"/>
    </source>
</evidence>
<dbReference type="Gene3D" id="1.10.287.1260">
    <property type="match status" value="1"/>
</dbReference>
<evidence type="ECO:0000256" key="4">
    <source>
        <dbReference type="ARBA" id="ARBA00022692"/>
    </source>
</evidence>
<keyword evidence="13" id="KW-1185">Reference proteome</keyword>
<dbReference type="Pfam" id="PF21088">
    <property type="entry name" value="MS_channel_1st"/>
    <property type="match status" value="1"/>
</dbReference>
<dbReference type="Pfam" id="PF00924">
    <property type="entry name" value="MS_channel_2nd"/>
    <property type="match status" value="1"/>
</dbReference>
<feature type="transmembrane region" description="Helical" evidence="8">
    <location>
        <begin position="26"/>
        <end position="43"/>
    </location>
</feature>
<sequence>MATQDEPSADLLVDNFIILLENTMRLLAACLLLLSSLLVWGAPASPASSGGTSDGQAVDREAVKNLIGTLESETERQDLIQKLELMLEAEPEPEPELASVFGLDSTGSGVLSEFTALTDSYGLPENIVGDVLAFGVTTLLVLVGIFLNGYLSRFLDKRMKRVRKRLHWDKERFSSLFTIQRAIGYAVGLILVGYAALDVAAVYFGEESMSGLGSLLGTVLSISLAALVFASIWEGTNALLETLMFRHERLNSSRFQTITPIIRNILLITLSLLSVMVILSEVGINIMPLLAGAGVLGIAVGFGAQTLVKDFLTGLTVVFEDLLQIGDVIKINDHFGLVEKITLRKIQMRDLDGTVHTIPFGEVSIISNLTKDFSYYLMDVGVAYRENTDEVVAIMREVDEDLRADKDFEDLILEPLEVLGVDQFADSAVMIKARIKTKPIQQWNVGREFNRRMKIAFDERNIEIPFPHQTIYFGEDKQGKAPNANVRLVEEVEKRAEEAAGKERALKDEGGSGTPSASSSSDSGDN</sequence>
<dbReference type="InterPro" id="IPR011014">
    <property type="entry name" value="MscS_channel_TM-2"/>
</dbReference>
<organism evidence="12 13">
    <name type="scientific">Thalassolituus maritimus</name>
    <dbReference type="NCBI Taxonomy" id="484498"/>
    <lineage>
        <taxon>Bacteria</taxon>
        <taxon>Pseudomonadati</taxon>
        <taxon>Pseudomonadota</taxon>
        <taxon>Gammaproteobacteria</taxon>
        <taxon>Oceanospirillales</taxon>
        <taxon>Oceanospirillaceae</taxon>
        <taxon>Thalassolituus</taxon>
    </lineage>
</organism>
<dbReference type="PANTHER" id="PTHR30460:SF0">
    <property type="entry name" value="MODERATE CONDUCTANCE MECHANOSENSITIVE CHANNEL YBIO"/>
    <property type="match status" value="1"/>
</dbReference>
<dbReference type="InterPro" id="IPR011066">
    <property type="entry name" value="MscS_channel_C_sf"/>
</dbReference>
<dbReference type="InterPro" id="IPR023408">
    <property type="entry name" value="MscS_beta-dom_sf"/>
</dbReference>
<proteinExistence type="inferred from homology"/>
<dbReference type="InterPro" id="IPR049142">
    <property type="entry name" value="MS_channel_1st"/>
</dbReference>
<dbReference type="PANTHER" id="PTHR30460">
    <property type="entry name" value="MODERATE CONDUCTANCE MECHANOSENSITIVE CHANNEL YBIO"/>
    <property type="match status" value="1"/>
</dbReference>
<comment type="similarity">
    <text evidence="2">Belongs to the MscS (TC 1.A.23) family.</text>
</comment>
<keyword evidence="4 8" id="KW-0812">Transmembrane</keyword>
<dbReference type="Gene3D" id="2.30.30.60">
    <property type="match status" value="1"/>
</dbReference>
<feature type="transmembrane region" description="Helical" evidence="8">
    <location>
        <begin position="286"/>
        <end position="304"/>
    </location>
</feature>